<evidence type="ECO:0000256" key="9">
    <source>
        <dbReference type="PROSITE-ProRule" id="PRU00520"/>
    </source>
</evidence>
<evidence type="ECO:0000256" key="5">
    <source>
        <dbReference type="ARBA" id="ARBA00022771"/>
    </source>
</evidence>
<dbReference type="Gene3D" id="3.30.110.120">
    <property type="match status" value="1"/>
</dbReference>
<dbReference type="Gene3D" id="3.30.420.40">
    <property type="match status" value="1"/>
</dbReference>
<dbReference type="Proteomes" id="UP000266067">
    <property type="component" value="Unassembled WGS sequence"/>
</dbReference>
<dbReference type="InterPro" id="IPR011125">
    <property type="entry name" value="Znf_HypF"/>
</dbReference>
<keyword evidence="9" id="KW-0378">Hydrolase</keyword>
<dbReference type="InterPro" id="IPR041440">
    <property type="entry name" value="HypF_C"/>
</dbReference>
<dbReference type="Pfam" id="PF17788">
    <property type="entry name" value="HypF_C"/>
    <property type="match status" value="1"/>
</dbReference>
<dbReference type="EMBL" id="QXFH01000069">
    <property type="protein sequence ID" value="RIV35861.1"/>
    <property type="molecule type" value="Genomic_DNA"/>
</dbReference>
<dbReference type="PROSITE" id="PS51163">
    <property type="entry name" value="YRDC"/>
    <property type="match status" value="1"/>
</dbReference>
<evidence type="ECO:0000256" key="1">
    <source>
        <dbReference type="ARBA" id="ARBA00004711"/>
    </source>
</evidence>
<evidence type="ECO:0000313" key="12">
    <source>
        <dbReference type="EMBL" id="RIV35861.1"/>
    </source>
</evidence>
<evidence type="ECO:0000259" key="11">
    <source>
        <dbReference type="PROSITE" id="PS51163"/>
    </source>
</evidence>
<evidence type="ECO:0000256" key="8">
    <source>
        <dbReference type="PIRNR" id="PIRNR006256"/>
    </source>
</evidence>
<dbReference type="PROSITE" id="PS00150">
    <property type="entry name" value="ACYLPHOSPHATASE_1"/>
    <property type="match status" value="1"/>
</dbReference>
<dbReference type="Pfam" id="PF07503">
    <property type="entry name" value="zf-HYPF"/>
    <property type="match status" value="2"/>
</dbReference>
<dbReference type="GO" id="GO:0016874">
    <property type="term" value="F:ligase activity"/>
    <property type="evidence" value="ECO:0007669"/>
    <property type="project" value="UniProtKB-UniRule"/>
</dbReference>
<dbReference type="Pfam" id="PF00708">
    <property type="entry name" value="Acylphosphatase"/>
    <property type="match status" value="1"/>
</dbReference>
<evidence type="ECO:0000256" key="4">
    <source>
        <dbReference type="ARBA" id="ARBA00022723"/>
    </source>
</evidence>
<dbReference type="InterPro" id="IPR036046">
    <property type="entry name" value="Acylphosphatase-like_dom_sf"/>
</dbReference>
<keyword evidence="4" id="KW-0479">Metal-binding</keyword>
<comment type="similarity">
    <text evidence="2 8">Belongs to the carbamoyltransferase HypF family.</text>
</comment>
<dbReference type="NCBIfam" id="TIGR00143">
    <property type="entry name" value="hypF"/>
    <property type="match status" value="1"/>
</dbReference>
<feature type="domain" description="Acylphosphatase-like" evidence="10">
    <location>
        <begin position="4"/>
        <end position="90"/>
    </location>
</feature>
<dbReference type="InterPro" id="IPR043129">
    <property type="entry name" value="ATPase_NBD"/>
</dbReference>
<name>A0A3A1NAN9_9FLAO</name>
<dbReference type="InterPro" id="IPR001792">
    <property type="entry name" value="Acylphosphatase-like_dom"/>
</dbReference>
<evidence type="ECO:0000256" key="6">
    <source>
        <dbReference type="ARBA" id="ARBA00022833"/>
    </source>
</evidence>
<dbReference type="GO" id="GO:0003725">
    <property type="term" value="F:double-stranded RNA binding"/>
    <property type="evidence" value="ECO:0007669"/>
    <property type="project" value="InterPro"/>
</dbReference>
<dbReference type="UniPathway" id="UPA00335"/>
<evidence type="ECO:0000256" key="3">
    <source>
        <dbReference type="ARBA" id="ARBA00022598"/>
    </source>
</evidence>
<dbReference type="GO" id="GO:0003998">
    <property type="term" value="F:acylphosphatase activity"/>
    <property type="evidence" value="ECO:0007669"/>
    <property type="project" value="UniProtKB-EC"/>
</dbReference>
<feature type="active site" evidence="9">
    <location>
        <position position="37"/>
    </location>
</feature>
<dbReference type="OrthoDB" id="9808093at2"/>
<dbReference type="InterPro" id="IPR004421">
    <property type="entry name" value="Carbamoyltransferase_HypF"/>
</dbReference>
<dbReference type="PANTHER" id="PTHR42959">
    <property type="entry name" value="CARBAMOYLTRANSFERASE"/>
    <property type="match status" value="1"/>
</dbReference>
<evidence type="ECO:0000313" key="13">
    <source>
        <dbReference type="Proteomes" id="UP000266067"/>
    </source>
</evidence>
<feature type="domain" description="YrdC-like" evidence="11">
    <location>
        <begin position="200"/>
        <end position="389"/>
    </location>
</feature>
<evidence type="ECO:0000259" key="10">
    <source>
        <dbReference type="PROSITE" id="PS51160"/>
    </source>
</evidence>
<accession>A0A3A1NAN9</accession>
<keyword evidence="5" id="KW-0863">Zinc-finger</keyword>
<dbReference type="Gene3D" id="3.30.420.360">
    <property type="match status" value="1"/>
</dbReference>
<dbReference type="Gene3D" id="3.90.870.50">
    <property type="match status" value="1"/>
</dbReference>
<dbReference type="InterPro" id="IPR055128">
    <property type="entry name" value="HypF_C_2"/>
</dbReference>
<dbReference type="Pfam" id="PF01300">
    <property type="entry name" value="Sua5_yciO_yrdC"/>
    <property type="match status" value="1"/>
</dbReference>
<dbReference type="InterPro" id="IPR017968">
    <property type="entry name" value="Acylphosphatase_CS"/>
</dbReference>
<keyword evidence="6" id="KW-0862">Zinc</keyword>
<comment type="caution">
    <text evidence="12">The sequence shown here is derived from an EMBL/GenBank/DDBJ whole genome shotgun (WGS) entry which is preliminary data.</text>
</comment>
<proteinExistence type="inferred from homology"/>
<keyword evidence="3" id="KW-0436">Ligase</keyword>
<keyword evidence="13" id="KW-1185">Reference proteome</keyword>
<evidence type="ECO:0000256" key="2">
    <source>
        <dbReference type="ARBA" id="ARBA00008097"/>
    </source>
</evidence>
<dbReference type="SUPFAM" id="SSF55821">
    <property type="entry name" value="YrdC/RibB"/>
    <property type="match status" value="1"/>
</dbReference>
<dbReference type="AlphaFoldDB" id="A0A3A1NAN9"/>
<dbReference type="SUPFAM" id="SSF53067">
    <property type="entry name" value="Actin-like ATPase domain"/>
    <property type="match status" value="1"/>
</dbReference>
<evidence type="ECO:0000256" key="7">
    <source>
        <dbReference type="ARBA" id="ARBA00048220"/>
    </source>
</evidence>
<feature type="active site" evidence="9">
    <location>
        <position position="19"/>
    </location>
</feature>
<protein>
    <recommendedName>
        <fullName evidence="8">Carbamoyltransferase</fullName>
        <ecNumber evidence="8">6.2.-.-</ecNumber>
    </recommendedName>
</protein>
<dbReference type="PROSITE" id="PS51160">
    <property type="entry name" value="ACYLPHOSPHATASE_3"/>
    <property type="match status" value="1"/>
</dbReference>
<sequence length="751" mass="85287">MPKTYKILVTGRVQGVGFRPHVFKLANTFQLLGTVSNNEEGVIIYLTGEPDVVGPFYESLTSNPPKASKIKEHHLHETDYQNFDGFSIVPSIKSGKLNLQLTPDFAICDDCKKEVADEDNRRYHYPFTTCVNCGPRWAITNSFPFERNHTNLESFEMCNTCANEYKNPADRRFHSQTNTCSDCGIELKLSSADGRPISTDHILKKTAELIKAGNILAIKNTSGYLLCCDANNPEVIKKLRDRKNRPTKPFAILYSSLSLLKQHLNIKAIQEKTLTSPEGPIVIIPKNDFKGSLALDELAPNLNQLGIMLPYSGILQLFATELQIPIVATSGNIHASPIISEVEMAHEELYQVADYFLDHDLKITNPQDDSVIKFSARYNEKIIFRRSRGLSPNFDTDIDTDKKIMAMGGHLKSTIAFLPNDYLYISQYLGNLDHFDVVERYIKTTERFMQLFEASPEVLLADKHPGYNSTRYGIELANKLKVDFYQVQHHKAHFASVLGEHALFDKKSAIMGVVWDGTGFGDDSQIWGGEFFNYQNGEMERVGHFDYYDWLAGDKMAKEPRLSFFSLANDTMQDKISQIFSEEEMAIYHHLKKKESLKTSSVGRLFDAVASLLNLCDFNTYEGEAAILLENQIGDYELENCKTYVSEIVNGMVPTKKLFNNLYIDFKKGIEKDEIIVNFLFTLATIVIKMAEQLNIKEIAMSGGVFQNTVLVDMIKEISEDNYKLYFNRNLSPNDENISFGQLMYHQHIKN</sequence>
<comment type="catalytic activity">
    <reaction evidence="9">
        <text>an acyl phosphate + H2O = a carboxylate + phosphate + H(+)</text>
        <dbReference type="Rhea" id="RHEA:14965"/>
        <dbReference type="ChEBI" id="CHEBI:15377"/>
        <dbReference type="ChEBI" id="CHEBI:15378"/>
        <dbReference type="ChEBI" id="CHEBI:29067"/>
        <dbReference type="ChEBI" id="CHEBI:43474"/>
        <dbReference type="ChEBI" id="CHEBI:59918"/>
        <dbReference type="EC" id="3.6.1.7"/>
    </reaction>
</comment>
<dbReference type="Pfam" id="PF22521">
    <property type="entry name" value="HypF_C_2"/>
    <property type="match status" value="1"/>
</dbReference>
<dbReference type="InterPro" id="IPR006070">
    <property type="entry name" value="Sua5-like_dom"/>
</dbReference>
<gene>
    <name evidence="12" type="primary">hypF</name>
    <name evidence="12" type="ORF">D2V08_04370</name>
</gene>
<dbReference type="InterPro" id="IPR051060">
    <property type="entry name" value="Carbamoyltrans_HypF-like"/>
</dbReference>
<reference evidence="12 13" key="1">
    <citation type="submission" date="2018-08" db="EMBL/GenBank/DDBJ databases">
        <title>Proposal of Muricauda 72 sp.nov. and Muricauda NH166 sp.nov., isolated from seawater.</title>
        <authorList>
            <person name="Cheng H."/>
            <person name="Wu Y.-H."/>
            <person name="Guo L.-L."/>
            <person name="Xu X.-W."/>
        </authorList>
    </citation>
    <scope>NUCLEOTIDE SEQUENCE [LARGE SCALE GENOMIC DNA]</scope>
    <source>
        <strain evidence="12 13">KCTC 22173</strain>
    </source>
</reference>
<comment type="catalytic activity">
    <reaction evidence="7">
        <text>C-terminal L-cysteinyl-[HypE protein] + carbamoyl phosphate + ATP + H2O = C-terminal S-carboxamide-L-cysteinyl-[HypE protein] + AMP + phosphate + diphosphate + H(+)</text>
        <dbReference type="Rhea" id="RHEA:55636"/>
        <dbReference type="Rhea" id="RHEA-COMP:14247"/>
        <dbReference type="Rhea" id="RHEA-COMP:14392"/>
        <dbReference type="ChEBI" id="CHEBI:15377"/>
        <dbReference type="ChEBI" id="CHEBI:15378"/>
        <dbReference type="ChEBI" id="CHEBI:30616"/>
        <dbReference type="ChEBI" id="CHEBI:33019"/>
        <dbReference type="ChEBI" id="CHEBI:43474"/>
        <dbReference type="ChEBI" id="CHEBI:58228"/>
        <dbReference type="ChEBI" id="CHEBI:76913"/>
        <dbReference type="ChEBI" id="CHEBI:139126"/>
        <dbReference type="ChEBI" id="CHEBI:456215"/>
    </reaction>
</comment>
<dbReference type="GO" id="GO:0008270">
    <property type="term" value="F:zinc ion binding"/>
    <property type="evidence" value="ECO:0007669"/>
    <property type="project" value="UniProtKB-KW"/>
</dbReference>
<dbReference type="SUPFAM" id="SSF54975">
    <property type="entry name" value="Acylphosphatase/BLUF domain-like"/>
    <property type="match status" value="1"/>
</dbReference>
<dbReference type="GO" id="GO:0016743">
    <property type="term" value="F:carboxyl- or carbamoyltransferase activity"/>
    <property type="evidence" value="ECO:0007669"/>
    <property type="project" value="UniProtKB-UniRule"/>
</dbReference>
<keyword evidence="12" id="KW-0808">Transferase</keyword>
<dbReference type="RefSeq" id="WP_119606855.1">
    <property type="nucleotide sequence ID" value="NZ_QXFH01000069.1"/>
</dbReference>
<dbReference type="PANTHER" id="PTHR42959:SF1">
    <property type="entry name" value="CARBAMOYLTRANSFERASE HYPF"/>
    <property type="match status" value="1"/>
</dbReference>
<comment type="pathway">
    <text evidence="1">Protein modification; [NiFe] hydrogenase maturation.</text>
</comment>
<dbReference type="PIRSF" id="PIRSF006256">
    <property type="entry name" value="CMPcnvr_hdrg_mat"/>
    <property type="match status" value="1"/>
</dbReference>
<dbReference type="GO" id="GO:0051604">
    <property type="term" value="P:protein maturation"/>
    <property type="evidence" value="ECO:0007669"/>
    <property type="project" value="TreeGrafter"/>
</dbReference>
<dbReference type="EC" id="6.2.-.-" evidence="8"/>
<organism evidence="12 13">
    <name type="scientific">Flagellimonas lutimaris</name>
    <dbReference type="NCBI Taxonomy" id="475082"/>
    <lineage>
        <taxon>Bacteria</taxon>
        <taxon>Pseudomonadati</taxon>
        <taxon>Bacteroidota</taxon>
        <taxon>Flavobacteriia</taxon>
        <taxon>Flavobacteriales</taxon>
        <taxon>Flavobacteriaceae</taxon>
        <taxon>Flagellimonas</taxon>
    </lineage>
</organism>
<dbReference type="InterPro" id="IPR017945">
    <property type="entry name" value="DHBP_synth_RibB-like_a/b_dom"/>
</dbReference>